<name>A0A538TE43_UNCEI</name>
<dbReference type="NCBIfam" id="NF033539">
    <property type="entry name" value="transpos_IS1380"/>
    <property type="match status" value="1"/>
</dbReference>
<evidence type="ECO:0000259" key="1">
    <source>
        <dbReference type="Pfam" id="PF13701"/>
    </source>
</evidence>
<dbReference type="EMBL" id="VBOY01000155">
    <property type="protein sequence ID" value="TMQ61881.1"/>
    <property type="molecule type" value="Genomic_DNA"/>
</dbReference>
<evidence type="ECO:0000313" key="2">
    <source>
        <dbReference type="EMBL" id="TMQ61881.1"/>
    </source>
</evidence>
<gene>
    <name evidence="2" type="ORF">E6K78_12345</name>
</gene>
<dbReference type="InterPro" id="IPR025668">
    <property type="entry name" value="Tnp_DDE_dom"/>
</dbReference>
<proteinExistence type="predicted"/>
<sequence>MSHSIRRKLANRKRRIQHRLQDRRWNDQRAPMFRASNIHYDLAERSRGLGVGGIGAIHLLARRVGLIEAIDEAVALLKVHLPYHESDHVLNIAYNILSGGSCLEDIELRRNDEVYLDALGAQRIPDPTTEGDFCRRFAQHDIERLMDAINEVRLGVWRRQPVEFFEQAIVDADGTLAPTTGECKAGMDVSYSGVWGYHPLVVSLANTREPLYLVNRSGNRPSQEGAAERFDQAIDLCRRGGFRAVLLRGDTDFSQTQHLDRWDSQGVRFLFGIDARANLVERAEQLSKRSWERLVRAPKHEVQTQPRQRPDNVKEEIVRQREFENIRLNSEQVAEFSYSPIACRQGYRLVVVRKNLSVEKGERVLFDDIRYFFYITNDRTTAAADLVVLANERCEQENLIEQLKNGVKALRMPVDDLVSNWAYMVMASLAWTLKAWFALLLPEGGRWGSKYHADKQAVLKMEFKRFLNAFMWIPCQVIRTGRRIVFRILAWNPWLHVMLRGVTVLRYPLRTC</sequence>
<feature type="domain" description="Transposase DDE" evidence="1">
    <location>
        <begin position="52"/>
        <end position="505"/>
    </location>
</feature>
<dbReference type="Proteomes" id="UP000316609">
    <property type="component" value="Unassembled WGS sequence"/>
</dbReference>
<organism evidence="2 3">
    <name type="scientific">Eiseniibacteriota bacterium</name>
    <dbReference type="NCBI Taxonomy" id="2212470"/>
    <lineage>
        <taxon>Bacteria</taxon>
        <taxon>Candidatus Eiseniibacteriota</taxon>
    </lineage>
</organism>
<reference evidence="2 3" key="1">
    <citation type="journal article" date="2019" name="Nat. Microbiol.">
        <title>Mediterranean grassland soil C-N compound turnover is dependent on rainfall and depth, and is mediated by genomically divergent microorganisms.</title>
        <authorList>
            <person name="Diamond S."/>
            <person name="Andeer P.F."/>
            <person name="Li Z."/>
            <person name="Crits-Christoph A."/>
            <person name="Burstein D."/>
            <person name="Anantharaman K."/>
            <person name="Lane K.R."/>
            <person name="Thomas B.C."/>
            <person name="Pan C."/>
            <person name="Northen T.R."/>
            <person name="Banfield J.F."/>
        </authorList>
    </citation>
    <scope>NUCLEOTIDE SEQUENCE [LARGE SCALE GENOMIC DNA]</scope>
    <source>
        <strain evidence="2">WS_8</strain>
    </source>
</reference>
<comment type="caution">
    <text evidence="2">The sequence shown here is derived from an EMBL/GenBank/DDBJ whole genome shotgun (WGS) entry which is preliminary data.</text>
</comment>
<accession>A0A538TE43</accession>
<dbReference type="AlphaFoldDB" id="A0A538TE43"/>
<evidence type="ECO:0000313" key="3">
    <source>
        <dbReference type="Proteomes" id="UP000316609"/>
    </source>
</evidence>
<dbReference type="InterPro" id="IPR047960">
    <property type="entry name" value="Transpos_IS1380"/>
</dbReference>
<dbReference type="Pfam" id="PF13701">
    <property type="entry name" value="DDE_Tnp_1_4"/>
    <property type="match status" value="1"/>
</dbReference>
<protein>
    <submittedName>
        <fullName evidence="2">IS1380 family transposase</fullName>
    </submittedName>
</protein>